<evidence type="ECO:0000313" key="1">
    <source>
        <dbReference type="EMBL" id="NHO67234.1"/>
    </source>
</evidence>
<accession>A0A9E5T3R8</accession>
<dbReference type="InterPro" id="IPR023606">
    <property type="entry name" value="CoA-Trfase_III_dom_1_sf"/>
</dbReference>
<dbReference type="PANTHER" id="PTHR48228:SF5">
    <property type="entry name" value="ALPHA-METHYLACYL-COA RACEMASE"/>
    <property type="match status" value="1"/>
</dbReference>
<dbReference type="InterPro" id="IPR050509">
    <property type="entry name" value="CoA-transferase_III"/>
</dbReference>
<evidence type="ECO:0000313" key="2">
    <source>
        <dbReference type="Proteomes" id="UP000787472"/>
    </source>
</evidence>
<dbReference type="InterPro" id="IPR003673">
    <property type="entry name" value="CoA-Trfase_fam_III"/>
</dbReference>
<name>A0A9E5T3R8_9GAMM</name>
<reference evidence="1" key="1">
    <citation type="submission" date="2020-03" db="EMBL/GenBank/DDBJ databases">
        <authorList>
            <person name="Guo F."/>
        </authorList>
    </citation>
    <scope>NUCLEOTIDE SEQUENCE</scope>
    <source>
        <strain evidence="1">JCM 30134</strain>
    </source>
</reference>
<dbReference type="EMBL" id="JAAONZ010000015">
    <property type="protein sequence ID" value="NHO67234.1"/>
    <property type="molecule type" value="Genomic_DNA"/>
</dbReference>
<keyword evidence="1" id="KW-0808">Transferase</keyword>
<keyword evidence="2" id="KW-1185">Reference proteome</keyword>
<dbReference type="Pfam" id="PF02515">
    <property type="entry name" value="CoA_transf_3"/>
    <property type="match status" value="1"/>
</dbReference>
<dbReference type="GO" id="GO:0016740">
    <property type="term" value="F:transferase activity"/>
    <property type="evidence" value="ECO:0007669"/>
    <property type="project" value="UniProtKB-KW"/>
</dbReference>
<protein>
    <submittedName>
        <fullName evidence="1">CoA transferase</fullName>
    </submittedName>
</protein>
<dbReference type="RefSeq" id="WP_167189561.1">
    <property type="nucleotide sequence ID" value="NZ_JAAONZ010000015.1"/>
</dbReference>
<dbReference type="SUPFAM" id="SSF89796">
    <property type="entry name" value="CoA-transferase family III (CaiB/BaiF)"/>
    <property type="match status" value="1"/>
</dbReference>
<comment type="caution">
    <text evidence="1">The sequence shown here is derived from an EMBL/GenBank/DDBJ whole genome shotgun (WGS) entry which is preliminary data.</text>
</comment>
<dbReference type="Gene3D" id="3.30.1540.10">
    <property type="entry name" value="formyl-coa transferase, domain 3"/>
    <property type="match status" value="1"/>
</dbReference>
<dbReference type="AlphaFoldDB" id="A0A9E5T3R8"/>
<dbReference type="PANTHER" id="PTHR48228">
    <property type="entry name" value="SUCCINYL-COA--D-CITRAMALATE COA-TRANSFERASE"/>
    <property type="match status" value="1"/>
</dbReference>
<dbReference type="Gene3D" id="3.40.50.10540">
    <property type="entry name" value="Crotonobetainyl-coa:carnitine coa-transferase, domain 1"/>
    <property type="match status" value="1"/>
</dbReference>
<organism evidence="1 2">
    <name type="scientific">Pseudomaricurvus hydrocarbonicus</name>
    <dbReference type="NCBI Taxonomy" id="1470433"/>
    <lineage>
        <taxon>Bacteria</taxon>
        <taxon>Pseudomonadati</taxon>
        <taxon>Pseudomonadota</taxon>
        <taxon>Gammaproteobacteria</taxon>
        <taxon>Cellvibrionales</taxon>
        <taxon>Cellvibrionaceae</taxon>
        <taxon>Pseudomaricurvus</taxon>
    </lineage>
</organism>
<dbReference type="InterPro" id="IPR044855">
    <property type="entry name" value="CoA-Trfase_III_dom3_sf"/>
</dbReference>
<gene>
    <name evidence="1" type="ORF">G8770_16925</name>
</gene>
<dbReference type="Proteomes" id="UP000787472">
    <property type="component" value="Unassembled WGS sequence"/>
</dbReference>
<proteinExistence type="predicted"/>
<sequence>MKLEGIKVIDLSLFLPGPHLSMMMADHGAEVIKVEPPAGEPVRQVGLSKDGETVWFRNTHRNKQSLCLNLKLPEARDVLLKLCAEADIFIEAFRPGAVERMGLDYDTLKAINPGLIYCSISAYGQTGSKRLLPAHDLSIQADSGTVSINEGADGQPAMPGMPVADMAGSLMALSGILMALYRRTQTGEGDYLDISMQDSLVAWLPNVMGPVFAEQRSPVVKHERSWGGAALYGIYRTADDQFLSLGGSEVKFAVNLLTALDRADLAELCKQPPGPVQDPVKDFLRQTFASQTLAYWTDWLQPVDVCWAPVRSLHEAIHEPHLVEREMLVVDERGNEHLGIPIKFLQEPGQLQFNLPQLGQHNREILMQLGYSDGHIDRLMAAKAVSETVS</sequence>